<keyword evidence="1" id="KW-0812">Transmembrane</keyword>
<dbReference type="AlphaFoldDB" id="A0A0G1ACM8"/>
<comment type="caution">
    <text evidence="2">The sequence shown here is derived from an EMBL/GenBank/DDBJ whole genome shotgun (WGS) entry which is preliminary data.</text>
</comment>
<dbReference type="EMBL" id="LCCN01000013">
    <property type="protein sequence ID" value="KKS31851.1"/>
    <property type="molecule type" value="Genomic_DNA"/>
</dbReference>
<keyword evidence="1" id="KW-0472">Membrane</keyword>
<organism evidence="2 3">
    <name type="scientific">Candidatus Amesbacteria bacterium GW2011_GWA2_42_12</name>
    <dbReference type="NCBI Taxonomy" id="1618356"/>
    <lineage>
        <taxon>Bacteria</taxon>
        <taxon>Candidatus Amesiibacteriota</taxon>
    </lineage>
</organism>
<evidence type="ECO:0000313" key="2">
    <source>
        <dbReference type="EMBL" id="KKS31851.1"/>
    </source>
</evidence>
<dbReference type="Pfam" id="PF06691">
    <property type="entry name" value="DUF1189"/>
    <property type="match status" value="1"/>
</dbReference>
<dbReference type="InterPro" id="IPR009574">
    <property type="entry name" value="DUF1189"/>
</dbReference>
<sequence>MEFIRKFYHSLYDYRWIAAQKNEVGKNWQYLLFLCLFFAFLTVLPALWAMPKIVQRGQDYLNKNIPDFSVEIKDGKLVVDKLDQPFIREVVGDKNERTVMVVDTVTTSTLDASSFAKSDTDNVILVTKDGFVLRGGEGSKTEIQNFKNFPSGKWDRSMLLGWFDKLRGGWGYGFTAILFVFIFVTTVLGEMVYIAFMSLWIWIIARVAKRNWNYSQIFHMGLLIVTLPLVLRLISVFLNVNVPILHSAVYWLLALLAIFWQNPVASDVVEVDKAVAPSE</sequence>
<gene>
    <name evidence="2" type="ORF">UU93_C0013G0006</name>
</gene>
<feature type="transmembrane region" description="Helical" evidence="1">
    <location>
        <begin position="172"/>
        <end position="205"/>
    </location>
</feature>
<evidence type="ECO:0008006" key="4">
    <source>
        <dbReference type="Google" id="ProtNLM"/>
    </source>
</evidence>
<keyword evidence="1" id="KW-1133">Transmembrane helix</keyword>
<name>A0A0G1ACM8_9BACT</name>
<feature type="transmembrane region" description="Helical" evidence="1">
    <location>
        <begin position="244"/>
        <end position="260"/>
    </location>
</feature>
<proteinExistence type="predicted"/>
<evidence type="ECO:0000313" key="3">
    <source>
        <dbReference type="Proteomes" id="UP000034160"/>
    </source>
</evidence>
<protein>
    <recommendedName>
        <fullName evidence="4">DUF1189 domain-containing protein</fullName>
    </recommendedName>
</protein>
<evidence type="ECO:0000256" key="1">
    <source>
        <dbReference type="SAM" id="Phobius"/>
    </source>
</evidence>
<feature type="transmembrane region" description="Helical" evidence="1">
    <location>
        <begin position="217"/>
        <end position="238"/>
    </location>
</feature>
<feature type="transmembrane region" description="Helical" evidence="1">
    <location>
        <begin position="30"/>
        <end position="50"/>
    </location>
</feature>
<accession>A0A0G1ACM8</accession>
<reference evidence="2 3" key="1">
    <citation type="journal article" date="2015" name="Nature">
        <title>rRNA introns, odd ribosomes, and small enigmatic genomes across a large radiation of phyla.</title>
        <authorList>
            <person name="Brown C.T."/>
            <person name="Hug L.A."/>
            <person name="Thomas B.C."/>
            <person name="Sharon I."/>
            <person name="Castelle C.J."/>
            <person name="Singh A."/>
            <person name="Wilkins M.J."/>
            <person name="Williams K.H."/>
            <person name="Banfield J.F."/>
        </authorList>
    </citation>
    <scope>NUCLEOTIDE SEQUENCE [LARGE SCALE GENOMIC DNA]</scope>
</reference>
<dbReference type="Proteomes" id="UP000034160">
    <property type="component" value="Unassembled WGS sequence"/>
</dbReference>